<dbReference type="Gene3D" id="1.10.260.40">
    <property type="entry name" value="lambda repressor-like DNA-binding domains"/>
    <property type="match status" value="1"/>
</dbReference>
<protein>
    <submittedName>
        <fullName evidence="2">Transcriptional regulator</fullName>
    </submittedName>
</protein>
<organism evidence="2 3">
    <name type="scientific">Pseudomonas putida</name>
    <name type="common">Arthrobacter siderocapsulatus</name>
    <dbReference type="NCBI Taxonomy" id="303"/>
    <lineage>
        <taxon>Bacteria</taxon>
        <taxon>Pseudomonadati</taxon>
        <taxon>Pseudomonadota</taxon>
        <taxon>Gammaproteobacteria</taxon>
        <taxon>Pseudomonadales</taxon>
        <taxon>Pseudomonadaceae</taxon>
        <taxon>Pseudomonas</taxon>
    </lineage>
</organism>
<evidence type="ECO:0000313" key="3">
    <source>
        <dbReference type="Proteomes" id="UP000250299"/>
    </source>
</evidence>
<feature type="domain" description="HTH cro/C1-type" evidence="1">
    <location>
        <begin position="30"/>
        <end position="85"/>
    </location>
</feature>
<gene>
    <name evidence="2" type="ORF">DKY63_20130</name>
</gene>
<evidence type="ECO:0000313" key="2">
    <source>
        <dbReference type="EMBL" id="AWY44445.1"/>
    </source>
</evidence>
<name>A0A2Z4RUN4_PSEPU</name>
<dbReference type="AlphaFoldDB" id="A0A2Z4RUN4"/>
<dbReference type="OrthoDB" id="6240846at2"/>
<sequence>MTMSVMERRILLESILEELANDTLSIHQAVRRLRVEVTGLNQAKFARMCKISVRSLVQMEQGEGNQTLKSLNKVFCLFGMRVGVLKLRRDS</sequence>
<proteinExistence type="predicted"/>
<dbReference type="RefSeq" id="WP_110967952.1">
    <property type="nucleotide sequence ID" value="NZ_CP029693.1"/>
</dbReference>
<dbReference type="EMBL" id="CP029693">
    <property type="protein sequence ID" value="AWY44445.1"/>
    <property type="molecule type" value="Genomic_DNA"/>
</dbReference>
<dbReference type="PROSITE" id="PS50943">
    <property type="entry name" value="HTH_CROC1"/>
    <property type="match status" value="1"/>
</dbReference>
<accession>A0A2Z4RUN4</accession>
<dbReference type="Proteomes" id="UP000250299">
    <property type="component" value="Chromosome"/>
</dbReference>
<dbReference type="InterPro" id="IPR010982">
    <property type="entry name" value="Lambda_DNA-bd_dom_sf"/>
</dbReference>
<dbReference type="GO" id="GO:0003677">
    <property type="term" value="F:DNA binding"/>
    <property type="evidence" value="ECO:0007669"/>
    <property type="project" value="InterPro"/>
</dbReference>
<evidence type="ECO:0000259" key="1">
    <source>
        <dbReference type="PROSITE" id="PS50943"/>
    </source>
</evidence>
<dbReference type="InterPro" id="IPR001387">
    <property type="entry name" value="Cro/C1-type_HTH"/>
</dbReference>
<reference evidence="2 3" key="1">
    <citation type="submission" date="2018-05" db="EMBL/GenBank/DDBJ databases">
        <title>Whole genome sequence of Pseudomonas putida JBC17.</title>
        <authorList>
            <person name="Lee Y.H."/>
            <person name="David K."/>
        </authorList>
    </citation>
    <scope>NUCLEOTIDE SEQUENCE [LARGE SCALE GENOMIC DNA]</scope>
    <source>
        <strain evidence="2 3">JBC17</strain>
    </source>
</reference>
<dbReference type="SUPFAM" id="SSF47413">
    <property type="entry name" value="lambda repressor-like DNA-binding domains"/>
    <property type="match status" value="1"/>
</dbReference>